<evidence type="ECO:0000313" key="3">
    <source>
        <dbReference type="Proteomes" id="UP000034176"/>
    </source>
</evidence>
<reference evidence="2 3" key="1">
    <citation type="journal article" date="2015" name="Nature">
        <title>rRNA introns, odd ribosomes, and small enigmatic genomes across a large radiation of phyla.</title>
        <authorList>
            <person name="Brown C.T."/>
            <person name="Hug L.A."/>
            <person name="Thomas B.C."/>
            <person name="Sharon I."/>
            <person name="Castelle C.J."/>
            <person name="Singh A."/>
            <person name="Wilkins M.J."/>
            <person name="Williams K.H."/>
            <person name="Banfield J.F."/>
        </authorList>
    </citation>
    <scope>NUCLEOTIDE SEQUENCE [LARGE SCALE GENOMIC DNA]</scope>
</reference>
<dbReference type="GO" id="GO:0016740">
    <property type="term" value="F:transferase activity"/>
    <property type="evidence" value="ECO:0007669"/>
    <property type="project" value="UniProtKB-KW"/>
</dbReference>
<dbReference type="STRING" id="1618434.UR52_C0001G0002"/>
<name>A0A0G0DXN4_9BACT</name>
<dbReference type="Gene3D" id="3.90.550.10">
    <property type="entry name" value="Spore Coat Polysaccharide Biosynthesis Protein SpsA, Chain A"/>
    <property type="match status" value="1"/>
</dbReference>
<dbReference type="Pfam" id="PF00535">
    <property type="entry name" value="Glycos_transf_2"/>
    <property type="match status" value="1"/>
</dbReference>
<accession>A0A0G0DXN4</accession>
<dbReference type="PANTHER" id="PTHR43179:SF7">
    <property type="entry name" value="RHAMNOSYLTRANSFERASE WBBL"/>
    <property type="match status" value="1"/>
</dbReference>
<dbReference type="InterPro" id="IPR001173">
    <property type="entry name" value="Glyco_trans_2-like"/>
</dbReference>
<proteinExistence type="predicted"/>
<evidence type="ECO:0000313" key="2">
    <source>
        <dbReference type="EMBL" id="KKP59922.1"/>
    </source>
</evidence>
<keyword evidence="2" id="KW-0808">Transferase</keyword>
<dbReference type="PANTHER" id="PTHR43179">
    <property type="entry name" value="RHAMNOSYLTRANSFERASE WBBL"/>
    <property type="match status" value="1"/>
</dbReference>
<dbReference type="SUPFAM" id="SSF53448">
    <property type="entry name" value="Nucleotide-diphospho-sugar transferases"/>
    <property type="match status" value="1"/>
</dbReference>
<sequence>MKLSIIIVNYYVETYLKKCIDSLIDNYESNFKNGEFEIIIGDNGSQNHALDFVKTYGDYIKLIRNNNNLGYAKANNICIQSAQGEYVLLLNPDTIVYKNTLTKLIKYLDEHLKVGLATCRILLPDGSIDDASHRGFPTPWRAFTYFSGLGKMFPNSQFLNGYHLGYQNMNSVHEIEACVGAFMLIRKEVGESLNWLDEDFFWYGEDLDFCYRVKKINYQVMYVPSVSILHYKGIASGIKKHSQNIAKADRKTIILAIKARYEAMRLFYKKHYLTKYPSIVTNFILLAIWIKEKINFLFI</sequence>
<dbReference type="Proteomes" id="UP000034176">
    <property type="component" value="Unassembled WGS sequence"/>
</dbReference>
<dbReference type="InterPro" id="IPR029044">
    <property type="entry name" value="Nucleotide-diphossugar_trans"/>
</dbReference>
<dbReference type="AlphaFoldDB" id="A0A0G0DXN4"/>
<dbReference type="EMBL" id="LBPN01000001">
    <property type="protein sequence ID" value="KKP59922.1"/>
    <property type="molecule type" value="Genomic_DNA"/>
</dbReference>
<organism evidence="2 3">
    <name type="scientific">Candidatus Gottesmanbacteria bacterium GW2011_GWA1_34_13</name>
    <dbReference type="NCBI Taxonomy" id="1618434"/>
    <lineage>
        <taxon>Bacteria</taxon>
        <taxon>Candidatus Gottesmaniibacteriota</taxon>
    </lineage>
</organism>
<gene>
    <name evidence="2" type="ORF">UR52_C0001G0002</name>
</gene>
<feature type="domain" description="Glycosyltransferase 2-like" evidence="1">
    <location>
        <begin position="4"/>
        <end position="149"/>
    </location>
</feature>
<dbReference type="CDD" id="cd04186">
    <property type="entry name" value="GT_2_like_c"/>
    <property type="match status" value="1"/>
</dbReference>
<comment type="caution">
    <text evidence="2">The sequence shown here is derived from an EMBL/GenBank/DDBJ whole genome shotgun (WGS) entry which is preliminary data.</text>
</comment>
<protein>
    <submittedName>
        <fullName evidence="2">Glycosyl transferase family 2</fullName>
    </submittedName>
</protein>
<evidence type="ECO:0000259" key="1">
    <source>
        <dbReference type="Pfam" id="PF00535"/>
    </source>
</evidence>